<dbReference type="AlphaFoldDB" id="A0A5S9MD19"/>
<organism evidence="5 6">
    <name type="scientific">Bacillus safensis</name>
    <dbReference type="NCBI Taxonomy" id="561879"/>
    <lineage>
        <taxon>Bacteria</taxon>
        <taxon>Bacillati</taxon>
        <taxon>Bacillota</taxon>
        <taxon>Bacilli</taxon>
        <taxon>Bacillales</taxon>
        <taxon>Bacillaceae</taxon>
        <taxon>Bacillus</taxon>
    </lineage>
</organism>
<feature type="binding site" evidence="4">
    <location>
        <position position="49"/>
    </location>
    <ligand>
        <name>a divalent metal cation</name>
        <dbReference type="ChEBI" id="CHEBI:60240"/>
        <label>1</label>
    </ligand>
</feature>
<dbReference type="GO" id="GO:0046872">
    <property type="term" value="F:metal ion binding"/>
    <property type="evidence" value="ECO:0007669"/>
    <property type="project" value="UniProtKB-KW"/>
</dbReference>
<protein>
    <recommendedName>
        <fullName evidence="2">GTP cyclohydrolase 1 type 2 homolog</fullName>
    </recommendedName>
</protein>
<dbReference type="GO" id="GO:0005737">
    <property type="term" value="C:cytoplasm"/>
    <property type="evidence" value="ECO:0007669"/>
    <property type="project" value="TreeGrafter"/>
</dbReference>
<dbReference type="EMBL" id="AP021906">
    <property type="protein sequence ID" value="BBP90775.1"/>
    <property type="molecule type" value="Genomic_DNA"/>
</dbReference>
<keyword evidence="3 4" id="KW-0479">Metal-binding</keyword>
<dbReference type="PANTHER" id="PTHR13799">
    <property type="entry name" value="NGG1 INTERACTING FACTOR 3"/>
    <property type="match status" value="1"/>
</dbReference>
<dbReference type="Gene3D" id="3.40.1390.30">
    <property type="entry name" value="NIF3 (NGG1p interacting factor 3)-like"/>
    <property type="match status" value="1"/>
</dbReference>
<sequence length="86" mass="9628">MLGGDGNKYIHQAKRMGADVYVTGDLYFHVAHDAMMLGLNVVDPGHYAEKIMKEGVKAKLQSLCADKKYDVQLFVSESNTNPFQFM</sequence>
<comment type="similarity">
    <text evidence="1">Belongs to the GTP cyclohydrolase I type 2/NIF3 family.</text>
</comment>
<gene>
    <name evidence="5" type="ORF">BsIDN1_43930</name>
</gene>
<reference evidence="5 6" key="1">
    <citation type="submission" date="2019-12" db="EMBL/GenBank/DDBJ databases">
        <title>Full genome sequence of a Bacillus safensis strain isolated from commercially available natto in Indonesia.</title>
        <authorList>
            <person name="Yoshida M."/>
            <person name="Uomi M."/>
            <person name="Waturangi D."/>
            <person name="Ekaputri J.J."/>
            <person name="Setiamarga D.H.E."/>
        </authorList>
    </citation>
    <scope>NUCLEOTIDE SEQUENCE [LARGE SCALE GENOMIC DNA]</scope>
    <source>
        <strain evidence="5 6">IDN1</strain>
    </source>
</reference>
<name>A0A5S9MD19_BACIA</name>
<dbReference type="InterPro" id="IPR002678">
    <property type="entry name" value="DUF34/NIF3"/>
</dbReference>
<accession>A0A5S9MD19</accession>
<dbReference type="SUPFAM" id="SSF102705">
    <property type="entry name" value="NIF3 (NGG1p interacting factor 3)-like"/>
    <property type="match status" value="1"/>
</dbReference>
<proteinExistence type="inferred from homology"/>
<dbReference type="InterPro" id="IPR036069">
    <property type="entry name" value="DUF34/NIF3_sf"/>
</dbReference>
<evidence type="ECO:0000313" key="5">
    <source>
        <dbReference type="EMBL" id="BBP90775.1"/>
    </source>
</evidence>
<evidence type="ECO:0000313" key="6">
    <source>
        <dbReference type="Proteomes" id="UP000464658"/>
    </source>
</evidence>
<dbReference type="Pfam" id="PF01784">
    <property type="entry name" value="DUF34_NIF3"/>
    <property type="match status" value="1"/>
</dbReference>
<evidence type="ECO:0000256" key="3">
    <source>
        <dbReference type="ARBA" id="ARBA00022723"/>
    </source>
</evidence>
<dbReference type="PANTHER" id="PTHR13799:SF14">
    <property type="entry name" value="GTP CYCLOHYDROLASE 1 TYPE 2 HOMOLOG"/>
    <property type="match status" value="1"/>
</dbReference>
<dbReference type="Proteomes" id="UP000464658">
    <property type="component" value="Chromosome"/>
</dbReference>
<feature type="binding site" evidence="4">
    <location>
        <position position="46"/>
    </location>
    <ligand>
        <name>a divalent metal cation</name>
        <dbReference type="ChEBI" id="CHEBI:60240"/>
        <label>1</label>
    </ligand>
</feature>
<evidence type="ECO:0000256" key="1">
    <source>
        <dbReference type="ARBA" id="ARBA00006964"/>
    </source>
</evidence>
<evidence type="ECO:0000256" key="4">
    <source>
        <dbReference type="PIRSR" id="PIRSR602678-1"/>
    </source>
</evidence>
<evidence type="ECO:0000256" key="2">
    <source>
        <dbReference type="ARBA" id="ARBA00022112"/>
    </source>
</evidence>